<evidence type="ECO:0000256" key="1">
    <source>
        <dbReference type="ARBA" id="ARBA00004651"/>
    </source>
</evidence>
<keyword evidence="7 9" id="KW-0472">Membrane</keyword>
<dbReference type="KEGG" id="ock:EXM22_07700"/>
<evidence type="ECO:0000256" key="8">
    <source>
        <dbReference type="ARBA" id="ARBA00023143"/>
    </source>
</evidence>
<keyword evidence="4 9" id="KW-1003">Cell membrane</keyword>
<dbReference type="PANTHER" id="PTHR34040:SF2">
    <property type="entry name" value="FLAGELLAR BIOSYNTHETIC PROTEIN FLIQ"/>
    <property type="match status" value="1"/>
</dbReference>
<evidence type="ECO:0000256" key="3">
    <source>
        <dbReference type="ARBA" id="ARBA00021718"/>
    </source>
</evidence>
<evidence type="ECO:0000313" key="11">
    <source>
        <dbReference type="Proteomes" id="UP000324209"/>
    </source>
</evidence>
<dbReference type="InterPro" id="IPR006305">
    <property type="entry name" value="FliQ"/>
</dbReference>
<keyword evidence="5 9" id="KW-0812">Transmembrane</keyword>
<comment type="function">
    <text evidence="9">Role in flagellar biosynthesis.</text>
</comment>
<keyword evidence="10" id="KW-0282">Flagellum</keyword>
<keyword evidence="6 9" id="KW-1133">Transmembrane helix</keyword>
<dbReference type="GO" id="GO:0044780">
    <property type="term" value="P:bacterial-type flagellum assembly"/>
    <property type="evidence" value="ECO:0007669"/>
    <property type="project" value="InterPro"/>
</dbReference>
<dbReference type="PRINTS" id="PR00952">
    <property type="entry name" value="TYPE3IMQPROT"/>
</dbReference>
<dbReference type="InterPro" id="IPR002191">
    <property type="entry name" value="Bac_export_3"/>
</dbReference>
<evidence type="ECO:0000313" key="10">
    <source>
        <dbReference type="EMBL" id="QEN07877.1"/>
    </source>
</evidence>
<dbReference type="OrthoDB" id="9806440at2"/>
<feature type="transmembrane region" description="Helical" evidence="9">
    <location>
        <begin position="18"/>
        <end position="39"/>
    </location>
</feature>
<reference evidence="10 11" key="1">
    <citation type="submission" date="2019-02" db="EMBL/GenBank/DDBJ databases">
        <title>Complete Genome Sequence and Methylome Analysis of free living Spirochaetas.</title>
        <authorList>
            <person name="Fomenkov A."/>
            <person name="Dubinina G."/>
            <person name="Leshcheva N."/>
            <person name="Mikheeva N."/>
            <person name="Grabovich M."/>
            <person name="Vincze T."/>
            <person name="Roberts R.J."/>
        </authorList>
    </citation>
    <scope>NUCLEOTIDE SEQUENCE [LARGE SCALE GENOMIC DNA]</scope>
    <source>
        <strain evidence="10 11">K2</strain>
    </source>
</reference>
<accession>A0A5C1QK73</accession>
<dbReference type="PIRSF" id="PIRSF004669">
    <property type="entry name" value="FliQ"/>
    <property type="match status" value="1"/>
</dbReference>
<evidence type="ECO:0000256" key="4">
    <source>
        <dbReference type="ARBA" id="ARBA00022475"/>
    </source>
</evidence>
<evidence type="ECO:0000256" key="7">
    <source>
        <dbReference type="ARBA" id="ARBA00023136"/>
    </source>
</evidence>
<comment type="subcellular location">
    <subcellularLocation>
        <location evidence="1 9">Cell membrane</location>
        <topology evidence="1">Multi-pass membrane protein</topology>
    </subcellularLocation>
    <subcellularLocation>
        <location evidence="9">Bacterial flagellum basal body</location>
    </subcellularLocation>
</comment>
<evidence type="ECO:0000256" key="9">
    <source>
        <dbReference type="RuleBase" id="RU364090"/>
    </source>
</evidence>
<gene>
    <name evidence="9 10" type="primary">fliQ</name>
    <name evidence="10" type="ORF">EXM22_07700</name>
</gene>
<dbReference type="PANTHER" id="PTHR34040">
    <property type="entry name" value="FLAGELLAR BIOSYNTHETIC PROTEIN FLIQ"/>
    <property type="match status" value="1"/>
</dbReference>
<evidence type="ECO:0000256" key="2">
    <source>
        <dbReference type="ARBA" id="ARBA00006156"/>
    </source>
</evidence>
<keyword evidence="10" id="KW-0969">Cilium</keyword>
<dbReference type="EMBL" id="CP036150">
    <property type="protein sequence ID" value="QEN07877.1"/>
    <property type="molecule type" value="Genomic_DNA"/>
</dbReference>
<sequence length="89" mass="9583">MSIGFVISLLRNSVFQTLILASPVLLVAMTIGLIISIFQATTSIQDQSLTFVPKILAIFATLGFLGAWMANSLINYTTTLFELIPSMAG</sequence>
<dbReference type="Proteomes" id="UP000324209">
    <property type="component" value="Chromosome"/>
</dbReference>
<comment type="similarity">
    <text evidence="2 9">Belongs to the FliQ/MopD/SpaQ family.</text>
</comment>
<organism evidence="10 11">
    <name type="scientific">Oceanispirochaeta crateris</name>
    <dbReference type="NCBI Taxonomy" id="2518645"/>
    <lineage>
        <taxon>Bacteria</taxon>
        <taxon>Pseudomonadati</taxon>
        <taxon>Spirochaetota</taxon>
        <taxon>Spirochaetia</taxon>
        <taxon>Spirochaetales</taxon>
        <taxon>Spirochaetaceae</taxon>
        <taxon>Oceanispirochaeta</taxon>
    </lineage>
</organism>
<dbReference type="Pfam" id="PF01313">
    <property type="entry name" value="Bac_export_3"/>
    <property type="match status" value="1"/>
</dbReference>
<keyword evidence="8 9" id="KW-0975">Bacterial flagellum</keyword>
<dbReference type="RefSeq" id="WP_149485957.1">
    <property type="nucleotide sequence ID" value="NZ_CP036150.1"/>
</dbReference>
<protein>
    <recommendedName>
        <fullName evidence="3 9">Flagellar biosynthetic protein FliQ</fullName>
    </recommendedName>
</protein>
<dbReference type="NCBIfam" id="TIGR01402">
    <property type="entry name" value="fliQ"/>
    <property type="match status" value="1"/>
</dbReference>
<keyword evidence="10" id="KW-0966">Cell projection</keyword>
<keyword evidence="11" id="KW-1185">Reference proteome</keyword>
<evidence type="ECO:0000256" key="6">
    <source>
        <dbReference type="ARBA" id="ARBA00022989"/>
    </source>
</evidence>
<name>A0A5C1QK73_9SPIO</name>
<dbReference type="AlphaFoldDB" id="A0A5C1QK73"/>
<proteinExistence type="inferred from homology"/>
<evidence type="ECO:0000256" key="5">
    <source>
        <dbReference type="ARBA" id="ARBA00022692"/>
    </source>
</evidence>
<dbReference type="GO" id="GO:0005886">
    <property type="term" value="C:plasma membrane"/>
    <property type="evidence" value="ECO:0007669"/>
    <property type="project" value="UniProtKB-SubCell"/>
</dbReference>
<dbReference type="GO" id="GO:0009425">
    <property type="term" value="C:bacterial-type flagellum basal body"/>
    <property type="evidence" value="ECO:0007669"/>
    <property type="project" value="UniProtKB-SubCell"/>
</dbReference>
<feature type="transmembrane region" description="Helical" evidence="9">
    <location>
        <begin position="51"/>
        <end position="70"/>
    </location>
</feature>
<dbReference type="GO" id="GO:0009306">
    <property type="term" value="P:protein secretion"/>
    <property type="evidence" value="ECO:0007669"/>
    <property type="project" value="InterPro"/>
</dbReference>